<dbReference type="GO" id="GO:0005524">
    <property type="term" value="F:ATP binding"/>
    <property type="evidence" value="ECO:0007669"/>
    <property type="project" value="UniProtKB-KW"/>
</dbReference>
<dbReference type="InterPro" id="IPR036928">
    <property type="entry name" value="AS_sf"/>
</dbReference>
<dbReference type="GO" id="GO:0050567">
    <property type="term" value="F:glutaminyl-tRNA synthase (glutamine-hydrolyzing) activity"/>
    <property type="evidence" value="ECO:0007669"/>
    <property type="project" value="UniProtKB-EC"/>
</dbReference>
<evidence type="ECO:0000256" key="7">
    <source>
        <dbReference type="ARBA" id="ARBA00047407"/>
    </source>
</evidence>
<dbReference type="InterPro" id="IPR020556">
    <property type="entry name" value="Amidase_CS"/>
</dbReference>
<keyword evidence="6" id="KW-0648">Protein biosynthesis</keyword>
<proteinExistence type="inferred from homology"/>
<organism evidence="9">
    <name type="scientific">marine metagenome</name>
    <dbReference type="NCBI Taxonomy" id="408172"/>
    <lineage>
        <taxon>unclassified sequences</taxon>
        <taxon>metagenomes</taxon>
        <taxon>ecological metagenomes</taxon>
    </lineage>
</organism>
<name>A0A381T3C6_9ZZZZ</name>
<dbReference type="InterPro" id="IPR023631">
    <property type="entry name" value="Amidase_dom"/>
</dbReference>
<feature type="domain" description="Amidase" evidence="8">
    <location>
        <begin position="23"/>
        <end position="464"/>
    </location>
</feature>
<accession>A0A381T3C6</accession>
<sequence length="484" mass="52137">MHRTTITQARALLHSKKLSSVQLTEAVFARIDAVEDKVKAFAHLMREKAIEQAKVADARIAKGEELPLLGVPIALKDLICTQGSRTTCASKILDQFVAPYNATVVNRLNGAGAVIVGKTNMDEFGMGSSNENSSHHTTKNPWALDRVPGGSSGGSAAAVAAHECIAALGSDTGGSIRQPAGFCGVTGFKPTYGRVSRFGLVAFASSLDQIGPITKSVADAATLMNVIGGKDGRDSTSADVPLPDFTKALNQDVKGMKLGIPKEYFTGDMQPEVEKAVQEGIRTLESLGMQTVEVSLPHLDYAVAAYYIIACAEASTNLSRYDGVKYGYRSQKSENLVNMYENTREEGFGDEVKRRIILGTFVLSSGYYDAYYLKGQQARTLIKQDFENALEQCNVIAAPVTPYPAFKLGEKLDDPLQMYLADIYTISANLAGIPAISIPCGFVNPENLPIGLQLMGKHFDESNLIAVGHKFQQATNFHTQQAPL</sequence>
<dbReference type="InterPro" id="IPR000120">
    <property type="entry name" value="Amidase"/>
</dbReference>
<dbReference type="PROSITE" id="PS00571">
    <property type="entry name" value="AMIDASES"/>
    <property type="match status" value="1"/>
</dbReference>
<evidence type="ECO:0000256" key="5">
    <source>
        <dbReference type="ARBA" id="ARBA00022840"/>
    </source>
</evidence>
<evidence type="ECO:0000256" key="2">
    <source>
        <dbReference type="ARBA" id="ARBA00012739"/>
    </source>
</evidence>
<dbReference type="GO" id="GO:0030956">
    <property type="term" value="C:glutamyl-tRNA(Gln) amidotransferase complex"/>
    <property type="evidence" value="ECO:0007669"/>
    <property type="project" value="InterPro"/>
</dbReference>
<evidence type="ECO:0000256" key="3">
    <source>
        <dbReference type="ARBA" id="ARBA00022598"/>
    </source>
</evidence>
<dbReference type="PANTHER" id="PTHR11895">
    <property type="entry name" value="TRANSAMIDASE"/>
    <property type="match status" value="1"/>
</dbReference>
<dbReference type="PANTHER" id="PTHR11895:SF151">
    <property type="entry name" value="GLUTAMYL-TRNA(GLN) AMIDOTRANSFERASE SUBUNIT A"/>
    <property type="match status" value="1"/>
</dbReference>
<gene>
    <name evidence="9" type="ORF">METZ01_LOCUS63093</name>
</gene>
<evidence type="ECO:0000256" key="6">
    <source>
        <dbReference type="ARBA" id="ARBA00022917"/>
    </source>
</evidence>
<evidence type="ECO:0000259" key="8">
    <source>
        <dbReference type="Pfam" id="PF01425"/>
    </source>
</evidence>
<dbReference type="Gene3D" id="3.90.1300.10">
    <property type="entry name" value="Amidase signature (AS) domain"/>
    <property type="match status" value="1"/>
</dbReference>
<reference evidence="9" key="1">
    <citation type="submission" date="2018-05" db="EMBL/GenBank/DDBJ databases">
        <authorList>
            <person name="Lanie J.A."/>
            <person name="Ng W.-L."/>
            <person name="Kazmierczak K.M."/>
            <person name="Andrzejewski T.M."/>
            <person name="Davidsen T.M."/>
            <person name="Wayne K.J."/>
            <person name="Tettelin H."/>
            <person name="Glass J.I."/>
            <person name="Rusch D."/>
            <person name="Podicherti R."/>
            <person name="Tsui H.-C.T."/>
            <person name="Winkler M.E."/>
        </authorList>
    </citation>
    <scope>NUCLEOTIDE SEQUENCE</scope>
</reference>
<comment type="similarity">
    <text evidence="1">Belongs to the amidase family. GatA subfamily.</text>
</comment>
<dbReference type="SUPFAM" id="SSF75304">
    <property type="entry name" value="Amidase signature (AS) enzymes"/>
    <property type="match status" value="1"/>
</dbReference>
<dbReference type="GO" id="GO:0006412">
    <property type="term" value="P:translation"/>
    <property type="evidence" value="ECO:0007669"/>
    <property type="project" value="UniProtKB-KW"/>
</dbReference>
<dbReference type="HAMAP" id="MF_00120">
    <property type="entry name" value="GatA"/>
    <property type="match status" value="1"/>
</dbReference>
<protein>
    <recommendedName>
        <fullName evidence="2">glutaminyl-tRNA synthase (glutamine-hydrolyzing)</fullName>
        <ecNumber evidence="2">6.3.5.7</ecNumber>
    </recommendedName>
</protein>
<evidence type="ECO:0000313" key="9">
    <source>
        <dbReference type="EMBL" id="SVA10239.1"/>
    </source>
</evidence>
<dbReference type="GO" id="GO:0005739">
    <property type="term" value="C:mitochondrion"/>
    <property type="evidence" value="ECO:0007669"/>
    <property type="project" value="UniProtKB-ARBA"/>
</dbReference>
<keyword evidence="4" id="KW-0547">Nucleotide-binding</keyword>
<comment type="catalytic activity">
    <reaction evidence="7">
        <text>L-glutamyl-tRNA(Gln) + L-glutamine + ATP + H2O = L-glutaminyl-tRNA(Gln) + L-glutamate + ADP + phosphate + H(+)</text>
        <dbReference type="Rhea" id="RHEA:17521"/>
        <dbReference type="Rhea" id="RHEA-COMP:9681"/>
        <dbReference type="Rhea" id="RHEA-COMP:9684"/>
        <dbReference type="ChEBI" id="CHEBI:15377"/>
        <dbReference type="ChEBI" id="CHEBI:15378"/>
        <dbReference type="ChEBI" id="CHEBI:29985"/>
        <dbReference type="ChEBI" id="CHEBI:30616"/>
        <dbReference type="ChEBI" id="CHEBI:43474"/>
        <dbReference type="ChEBI" id="CHEBI:58359"/>
        <dbReference type="ChEBI" id="CHEBI:78520"/>
        <dbReference type="ChEBI" id="CHEBI:78521"/>
        <dbReference type="ChEBI" id="CHEBI:456216"/>
        <dbReference type="EC" id="6.3.5.7"/>
    </reaction>
</comment>
<dbReference type="EC" id="6.3.5.7" evidence="2"/>
<dbReference type="Pfam" id="PF01425">
    <property type="entry name" value="Amidase"/>
    <property type="match status" value="1"/>
</dbReference>
<dbReference type="InterPro" id="IPR004412">
    <property type="entry name" value="GatA"/>
</dbReference>
<keyword evidence="5" id="KW-0067">ATP-binding</keyword>
<evidence type="ECO:0000256" key="4">
    <source>
        <dbReference type="ARBA" id="ARBA00022741"/>
    </source>
</evidence>
<keyword evidence="3" id="KW-0436">Ligase</keyword>
<dbReference type="EMBL" id="UINC01003907">
    <property type="protein sequence ID" value="SVA10239.1"/>
    <property type="molecule type" value="Genomic_DNA"/>
</dbReference>
<evidence type="ECO:0000256" key="1">
    <source>
        <dbReference type="ARBA" id="ARBA00008069"/>
    </source>
</evidence>
<dbReference type="AlphaFoldDB" id="A0A381T3C6"/>
<dbReference type="NCBIfam" id="TIGR00132">
    <property type="entry name" value="gatA"/>
    <property type="match status" value="1"/>
</dbReference>